<dbReference type="InterPro" id="IPR036388">
    <property type="entry name" value="WH-like_DNA-bd_sf"/>
</dbReference>
<evidence type="ECO:0000313" key="4">
    <source>
        <dbReference type="Proteomes" id="UP000515800"/>
    </source>
</evidence>
<proteinExistence type="predicted"/>
<accession>A0A7G9T5N4</accession>
<dbReference type="Gene3D" id="1.10.10.10">
    <property type="entry name" value="Winged helix-like DNA-binding domain superfamily/Winged helix DNA-binding domain"/>
    <property type="match status" value="2"/>
</dbReference>
<protein>
    <submittedName>
        <fullName evidence="3">Ltp family lipoprotein</fullName>
    </submittedName>
</protein>
<dbReference type="Proteomes" id="UP000515800">
    <property type="component" value="Chromosome"/>
</dbReference>
<keyword evidence="1" id="KW-1133">Transmembrane helix</keyword>
<keyword evidence="4" id="KW-1185">Reference proteome</keyword>
<evidence type="ECO:0000313" key="3">
    <source>
        <dbReference type="EMBL" id="QNN75409.1"/>
    </source>
</evidence>
<dbReference type="InterPro" id="IPR011434">
    <property type="entry name" value="Ltp-like_HTH"/>
</dbReference>
<keyword evidence="1" id="KW-0812">Transmembrane</keyword>
<feature type="domain" description="Putative host cell surface-exposed lipoprotein Ltp-like HTH region" evidence="2">
    <location>
        <begin position="65"/>
        <end position="111"/>
    </location>
</feature>
<evidence type="ECO:0000259" key="2">
    <source>
        <dbReference type="Pfam" id="PF07553"/>
    </source>
</evidence>
<name>A0A7G9T5N4_9LACO</name>
<dbReference type="Pfam" id="PF07553">
    <property type="entry name" value="Lipoprotein_Ltp"/>
    <property type="match status" value="1"/>
</dbReference>
<reference evidence="3 4" key="1">
    <citation type="submission" date="2020-08" db="EMBL/GenBank/DDBJ databases">
        <title>Genome sequence of Weissella diestrammenae KACC 16890T.</title>
        <authorList>
            <person name="Hyun D.-W."/>
            <person name="Bae J.-W."/>
        </authorList>
    </citation>
    <scope>NUCLEOTIDE SEQUENCE [LARGE SCALE GENOMIC DNA]</scope>
    <source>
        <strain evidence="3 4">KACC 16890</strain>
    </source>
</reference>
<keyword evidence="1" id="KW-0472">Membrane</keyword>
<evidence type="ECO:0000256" key="1">
    <source>
        <dbReference type="SAM" id="Phobius"/>
    </source>
</evidence>
<keyword evidence="3" id="KW-0449">Lipoprotein</keyword>
<sequence length="163" mass="18934">MKKNVNRLGNIQDKRHVQTKRFLLKNVWFWIGIVIVAIVISVSIFNSDYVKNRMRENRIENAPTEYKSAVERAKLYATVTFLSKKGIYNQLTSDSGKQYSSKASQFAIDNIDVDYKKNALKRAKTIKSESPSFTNKKIRFELKTYYAFTNDEINFAISNLSKK</sequence>
<feature type="transmembrane region" description="Helical" evidence="1">
    <location>
        <begin position="27"/>
        <end position="45"/>
    </location>
</feature>
<dbReference type="EMBL" id="CP060724">
    <property type="protein sequence ID" value="QNN75409.1"/>
    <property type="molecule type" value="Genomic_DNA"/>
</dbReference>
<dbReference type="AlphaFoldDB" id="A0A7G9T5N4"/>
<dbReference type="RefSeq" id="WP_187529242.1">
    <property type="nucleotide sequence ID" value="NZ_CP060724.1"/>
</dbReference>
<dbReference type="KEGG" id="wdi:H9L19_00435"/>
<organism evidence="3 4">
    <name type="scientific">Weissella diestrammenae</name>
    <dbReference type="NCBI Taxonomy" id="1162633"/>
    <lineage>
        <taxon>Bacteria</taxon>
        <taxon>Bacillati</taxon>
        <taxon>Bacillota</taxon>
        <taxon>Bacilli</taxon>
        <taxon>Lactobacillales</taxon>
        <taxon>Lactobacillaceae</taxon>
        <taxon>Weissella</taxon>
    </lineage>
</organism>
<gene>
    <name evidence="3" type="ORF">H9L19_00435</name>
</gene>